<evidence type="ECO:0000256" key="1">
    <source>
        <dbReference type="ARBA" id="ARBA00005054"/>
    </source>
</evidence>
<comment type="pathway">
    <text evidence="1">Purine metabolism; IMP biosynthesis via de novo pathway; N(2)-formyl-N(1)-(5-phospho-D-ribosyl)glycinamide from N(1)-(5-phospho-D-ribosyl)glycinamide (10-formyl THF route): step 1/1.</text>
</comment>
<dbReference type="GO" id="GO:0005829">
    <property type="term" value="C:cytosol"/>
    <property type="evidence" value="ECO:0007669"/>
    <property type="project" value="TreeGrafter"/>
</dbReference>
<evidence type="ECO:0000256" key="3">
    <source>
        <dbReference type="ARBA" id="ARBA00022679"/>
    </source>
</evidence>
<reference evidence="6 7" key="1">
    <citation type="submission" date="2017-09" db="EMBL/GenBank/DDBJ databases">
        <title>Depth-based differentiation of microbial function through sediment-hosted aquifers and enrichment of novel symbionts in the deep terrestrial subsurface.</title>
        <authorList>
            <person name="Probst A.J."/>
            <person name="Ladd B."/>
            <person name="Jarett J.K."/>
            <person name="Geller-Mcgrath D.E."/>
            <person name="Sieber C.M."/>
            <person name="Emerson J.B."/>
            <person name="Anantharaman K."/>
            <person name="Thomas B.C."/>
            <person name="Malmstrom R."/>
            <person name="Stieglmeier M."/>
            <person name="Klingl A."/>
            <person name="Woyke T."/>
            <person name="Ryan C.M."/>
            <person name="Banfield J.F."/>
        </authorList>
    </citation>
    <scope>NUCLEOTIDE SEQUENCE [LARGE SCALE GENOMIC DNA]</scope>
    <source>
        <strain evidence="6">CG22_combo_CG10-13_8_21_14_all_32_8</strain>
    </source>
</reference>
<dbReference type="AlphaFoldDB" id="A0A2H0CH92"/>
<evidence type="ECO:0000313" key="6">
    <source>
        <dbReference type="EMBL" id="PIP69264.1"/>
    </source>
</evidence>
<dbReference type="Proteomes" id="UP000229176">
    <property type="component" value="Unassembled WGS sequence"/>
</dbReference>
<accession>A0A2H0CH92</accession>
<dbReference type="InterPro" id="IPR036477">
    <property type="entry name" value="Formyl_transf_N_sf"/>
</dbReference>
<dbReference type="EC" id="2.1.2.2" evidence="2"/>
<comment type="caution">
    <text evidence="6">The sequence shown here is derived from an EMBL/GenBank/DDBJ whole genome shotgun (WGS) entry which is preliminary data.</text>
</comment>
<protein>
    <recommendedName>
        <fullName evidence="2">phosphoribosylglycinamide formyltransferase 1</fullName>
        <ecNumber evidence="2">2.1.2.2</ecNumber>
    </recommendedName>
</protein>
<sequence length="239" mass="27025">MKIALFISGGGTTMEAIIKACKDNTLQNIIPVLVVASKSNILGIKKALDLGIQKEDVVVLNRRSFTTEEDFGQAILSLCKERDVDFIGQYGWLVKTPKNLCEAYKGRIINQHPGPLDNGRPDFGGSGMYGLRVHQARIEFVRRTNRDFWTEATAHYVTSHFDEGKIIKRERVPIFIDDTAEILQARVLPIEHKVQIEALEDFSLGRVEEFYREEPLVCEGEEGILEKCKELAIKMYPNG</sequence>
<dbReference type="GO" id="GO:0004644">
    <property type="term" value="F:phosphoribosylglycinamide formyltransferase activity"/>
    <property type="evidence" value="ECO:0007669"/>
    <property type="project" value="UniProtKB-EC"/>
</dbReference>
<dbReference type="GO" id="GO:0006189">
    <property type="term" value="P:'de novo' IMP biosynthetic process"/>
    <property type="evidence" value="ECO:0007669"/>
    <property type="project" value="TreeGrafter"/>
</dbReference>
<evidence type="ECO:0000259" key="5">
    <source>
        <dbReference type="Pfam" id="PF00551"/>
    </source>
</evidence>
<gene>
    <name evidence="6" type="ORF">COW91_00270</name>
</gene>
<dbReference type="EMBL" id="PCTI01000003">
    <property type="protein sequence ID" value="PIP69264.1"/>
    <property type="molecule type" value="Genomic_DNA"/>
</dbReference>
<feature type="domain" description="Formyl transferase N-terminal" evidence="5">
    <location>
        <begin position="1"/>
        <end position="199"/>
    </location>
</feature>
<evidence type="ECO:0000313" key="7">
    <source>
        <dbReference type="Proteomes" id="UP000229176"/>
    </source>
</evidence>
<dbReference type="Gene3D" id="3.40.50.170">
    <property type="entry name" value="Formyl transferase, N-terminal domain"/>
    <property type="match status" value="1"/>
</dbReference>
<keyword evidence="4" id="KW-0658">Purine biosynthesis</keyword>
<organism evidence="6 7">
    <name type="scientific">Candidatus Nomurabacteria bacterium CG22_combo_CG10-13_8_21_14_all_32_8</name>
    <dbReference type="NCBI Taxonomy" id="1974732"/>
    <lineage>
        <taxon>Bacteria</taxon>
        <taxon>Candidatus Nomuraibacteriota</taxon>
    </lineage>
</organism>
<dbReference type="InterPro" id="IPR002376">
    <property type="entry name" value="Formyl_transf_N"/>
</dbReference>
<evidence type="ECO:0000256" key="4">
    <source>
        <dbReference type="ARBA" id="ARBA00022755"/>
    </source>
</evidence>
<dbReference type="Pfam" id="PF00551">
    <property type="entry name" value="Formyl_trans_N"/>
    <property type="match status" value="1"/>
</dbReference>
<evidence type="ECO:0000256" key="2">
    <source>
        <dbReference type="ARBA" id="ARBA00012254"/>
    </source>
</evidence>
<dbReference type="PANTHER" id="PTHR43369">
    <property type="entry name" value="PHOSPHORIBOSYLGLYCINAMIDE FORMYLTRANSFERASE"/>
    <property type="match status" value="1"/>
</dbReference>
<keyword evidence="3" id="KW-0808">Transferase</keyword>
<name>A0A2H0CH92_9BACT</name>
<dbReference type="SUPFAM" id="SSF53328">
    <property type="entry name" value="Formyltransferase"/>
    <property type="match status" value="1"/>
</dbReference>
<dbReference type="PANTHER" id="PTHR43369:SF2">
    <property type="entry name" value="PHOSPHORIBOSYLGLYCINAMIDE FORMYLTRANSFERASE"/>
    <property type="match status" value="1"/>
</dbReference>
<proteinExistence type="predicted"/>